<evidence type="ECO:0000313" key="5">
    <source>
        <dbReference type="EMBL" id="CAK0771976.1"/>
    </source>
</evidence>
<dbReference type="InterPro" id="IPR019808">
    <property type="entry name" value="Histidine_triad_CS"/>
</dbReference>
<dbReference type="SUPFAM" id="SSF54197">
    <property type="entry name" value="HIT-like"/>
    <property type="match status" value="1"/>
</dbReference>
<keyword evidence="6" id="KW-1185">Reference proteome</keyword>
<evidence type="ECO:0000259" key="4">
    <source>
        <dbReference type="PROSITE" id="PS51084"/>
    </source>
</evidence>
<dbReference type="Pfam" id="PF01230">
    <property type="entry name" value="HIT"/>
    <property type="match status" value="1"/>
</dbReference>
<dbReference type="PRINTS" id="PR00332">
    <property type="entry name" value="HISTRIAD"/>
</dbReference>
<comment type="caution">
    <text evidence="5">The sequence shown here is derived from an EMBL/GenBank/DDBJ whole genome shotgun (WGS) entry which is preliminary data.</text>
</comment>
<protein>
    <submittedName>
        <fullName evidence="5">14 kDa zinc-binding protein</fullName>
    </submittedName>
</protein>
<dbReference type="PROSITE" id="PS51084">
    <property type="entry name" value="HIT_2"/>
    <property type="match status" value="1"/>
</dbReference>
<dbReference type="EMBL" id="CAUYUE010000005">
    <property type="protein sequence ID" value="CAK0771976.1"/>
    <property type="molecule type" value="Genomic_DNA"/>
</dbReference>
<sequence>MSEETAAKEAAASGAASKGGPTIFDKIISKQIPATIIYEDDTSLAFRDINPQAPVHFLVIPKHVDGLTQLSKSEPRHEQLLGHLLFIAGKVAKQEGLDQGFRVVINDGAQGCQSVYHLHLHIMGGRQLTWPPG</sequence>
<dbReference type="InterPro" id="IPR001310">
    <property type="entry name" value="Histidine_triad_HIT"/>
</dbReference>
<feature type="domain" description="HIT" evidence="4">
    <location>
        <begin position="23"/>
        <end position="133"/>
    </location>
</feature>
<reference evidence="5 6" key="1">
    <citation type="submission" date="2023-10" db="EMBL/GenBank/DDBJ databases">
        <authorList>
            <person name="Maclean D."/>
            <person name="Macfadyen A."/>
        </authorList>
    </citation>
    <scope>NUCLEOTIDE SEQUENCE [LARGE SCALE GENOMIC DNA]</scope>
</reference>
<dbReference type="PROSITE" id="PS00892">
    <property type="entry name" value="HIT_1"/>
    <property type="match status" value="1"/>
</dbReference>
<organism evidence="5 6">
    <name type="scientific">Coccomyxa viridis</name>
    <dbReference type="NCBI Taxonomy" id="1274662"/>
    <lineage>
        <taxon>Eukaryota</taxon>
        <taxon>Viridiplantae</taxon>
        <taxon>Chlorophyta</taxon>
        <taxon>core chlorophytes</taxon>
        <taxon>Trebouxiophyceae</taxon>
        <taxon>Trebouxiophyceae incertae sedis</taxon>
        <taxon>Coccomyxaceae</taxon>
        <taxon>Coccomyxa</taxon>
    </lineage>
</organism>
<feature type="short sequence motif" description="Histidine triad motif" evidence="2 3">
    <location>
        <begin position="117"/>
        <end position="121"/>
    </location>
</feature>
<evidence type="ECO:0000256" key="1">
    <source>
        <dbReference type="PIRSR" id="PIRSR601310-1"/>
    </source>
</evidence>
<evidence type="ECO:0000256" key="2">
    <source>
        <dbReference type="PIRSR" id="PIRSR601310-3"/>
    </source>
</evidence>
<gene>
    <name evidence="5" type="primary">ZBP14</name>
    <name evidence="5" type="ORF">CVIRNUC_003916</name>
</gene>
<dbReference type="CDD" id="cd01276">
    <property type="entry name" value="PKCI_related"/>
    <property type="match status" value="1"/>
</dbReference>
<name>A0AAV1I1I1_9CHLO</name>
<dbReference type="Proteomes" id="UP001314263">
    <property type="component" value="Unassembled WGS sequence"/>
</dbReference>
<accession>A0AAV1I1I1</accession>
<dbReference type="InterPro" id="IPR036265">
    <property type="entry name" value="HIT-like_sf"/>
</dbReference>
<evidence type="ECO:0000256" key="3">
    <source>
        <dbReference type="PROSITE-ProRule" id="PRU00464"/>
    </source>
</evidence>
<dbReference type="AlphaFoldDB" id="A0AAV1I1I1"/>
<proteinExistence type="predicted"/>
<dbReference type="InterPro" id="IPR011146">
    <property type="entry name" value="HIT-like"/>
</dbReference>
<evidence type="ECO:0000313" key="6">
    <source>
        <dbReference type="Proteomes" id="UP001314263"/>
    </source>
</evidence>
<feature type="active site" description="Tele-AMP-histidine intermediate" evidence="1">
    <location>
        <position position="119"/>
    </location>
</feature>
<dbReference type="Gene3D" id="3.30.428.10">
    <property type="entry name" value="HIT-like"/>
    <property type="match status" value="1"/>
</dbReference>
<dbReference type="FunFam" id="3.30.428.10:FF:000005">
    <property type="entry name" value="Histidine triad nucleotide-binding protein 1"/>
    <property type="match status" value="1"/>
</dbReference>
<dbReference type="PANTHER" id="PTHR23089">
    <property type="entry name" value="HISTIDINE TRIAD HIT PROTEIN"/>
    <property type="match status" value="1"/>
</dbReference>
<dbReference type="GO" id="GO:0047627">
    <property type="term" value="F:adenylylsulfatase activity"/>
    <property type="evidence" value="ECO:0007669"/>
    <property type="project" value="UniProtKB-ARBA"/>
</dbReference>